<evidence type="ECO:0000256" key="2">
    <source>
        <dbReference type="ARBA" id="ARBA00005179"/>
    </source>
</evidence>
<feature type="domain" description="Wax synthase" evidence="9">
    <location>
        <begin position="228"/>
        <end position="302"/>
    </location>
</feature>
<evidence type="ECO:0000256" key="6">
    <source>
        <dbReference type="ARBA" id="ARBA00022989"/>
    </source>
</evidence>
<dbReference type="InterPro" id="IPR032805">
    <property type="entry name" value="Wax_synthase_dom"/>
</dbReference>
<keyword evidence="7 8" id="KW-0472">Membrane</keyword>
<protein>
    <recommendedName>
        <fullName evidence="9">Wax synthase domain-containing protein</fullName>
    </recommendedName>
</protein>
<keyword evidence="6 8" id="KW-1133">Transmembrane helix</keyword>
<evidence type="ECO:0000256" key="7">
    <source>
        <dbReference type="ARBA" id="ARBA00023136"/>
    </source>
</evidence>
<comment type="pathway">
    <text evidence="2">Secondary metabolite biosynthesis.</text>
</comment>
<dbReference type="PANTHER" id="PTHR31595:SF57">
    <property type="entry name" value="OS04G0481900 PROTEIN"/>
    <property type="match status" value="1"/>
</dbReference>
<proteinExistence type="inferred from homology"/>
<dbReference type="GO" id="GO:0008374">
    <property type="term" value="F:O-acyltransferase activity"/>
    <property type="evidence" value="ECO:0007669"/>
    <property type="project" value="InterPro"/>
</dbReference>
<keyword evidence="5 8" id="KW-0812">Transmembrane</keyword>
<evidence type="ECO:0000256" key="3">
    <source>
        <dbReference type="ARBA" id="ARBA00007282"/>
    </source>
</evidence>
<dbReference type="GO" id="GO:0016020">
    <property type="term" value="C:membrane"/>
    <property type="evidence" value="ECO:0007669"/>
    <property type="project" value="UniProtKB-SubCell"/>
</dbReference>
<evidence type="ECO:0000313" key="10">
    <source>
        <dbReference type="EMBL" id="CEM17076.1"/>
    </source>
</evidence>
<dbReference type="EMBL" id="CDMZ01000570">
    <property type="protein sequence ID" value="CEM17076.1"/>
    <property type="molecule type" value="Genomic_DNA"/>
</dbReference>
<dbReference type="VEuPathDB" id="CryptoDB:Cvel_18365"/>
<dbReference type="Pfam" id="PF13813">
    <property type="entry name" value="MBOAT_2"/>
    <property type="match status" value="1"/>
</dbReference>
<comment type="similarity">
    <text evidence="3">Belongs to the wax synthase family.</text>
</comment>
<gene>
    <name evidence="10" type="ORF">Cvel_18365</name>
</gene>
<evidence type="ECO:0000256" key="1">
    <source>
        <dbReference type="ARBA" id="ARBA00004141"/>
    </source>
</evidence>
<feature type="transmembrane region" description="Helical" evidence="8">
    <location>
        <begin position="30"/>
        <end position="50"/>
    </location>
</feature>
<feature type="transmembrane region" description="Helical" evidence="8">
    <location>
        <begin position="148"/>
        <end position="172"/>
    </location>
</feature>
<sequence length="394" mass="44195">MSEARVGALLGAATLVAAPLSYWASRSSSLWVKGGAAVAVWSSYIGAFAISPPLPVATPSTLMMSCFGFIPPLKWTELIFFRQERLKRDYEAEEVEKMNKAPMWRDFLRFVGDFAWFAFPLCKVRKPEDEEINCLGIGKRLPSMQNTVLYALECLVCLVTKTVLNVVVFSKMWDLAHTEGLTAPFQGKQRLLFWFTASIVVGMAHLDLQNFVVLLVTGGRYKVLPFNRYPFLSVSLRELWGTRYNHLISSLLKECVYFPAKNRGFSSGQSGFLAFFASGVLHAWVAHITFRKGRVQALAFFCASGLLVGLETWVYKKRHWLLKLPAVVRASVTFFLFWVSYQLYGTLFMDSMPTFLEAGRSALPDASTQSFVYDAAKPLAALVGVHTLQQNPKA</sequence>
<evidence type="ECO:0000256" key="5">
    <source>
        <dbReference type="ARBA" id="ARBA00022692"/>
    </source>
</evidence>
<keyword evidence="4" id="KW-0808">Transferase</keyword>
<evidence type="ECO:0000256" key="4">
    <source>
        <dbReference type="ARBA" id="ARBA00022679"/>
    </source>
</evidence>
<feature type="transmembrane region" description="Helical" evidence="8">
    <location>
        <begin position="271"/>
        <end position="290"/>
    </location>
</feature>
<feature type="transmembrane region" description="Helical" evidence="8">
    <location>
        <begin position="296"/>
        <end position="314"/>
    </location>
</feature>
<name>A0A0G4FRV6_9ALVE</name>
<evidence type="ECO:0000259" key="9">
    <source>
        <dbReference type="Pfam" id="PF13813"/>
    </source>
</evidence>
<dbReference type="GO" id="GO:0006629">
    <property type="term" value="P:lipid metabolic process"/>
    <property type="evidence" value="ECO:0007669"/>
    <property type="project" value="InterPro"/>
</dbReference>
<reference evidence="10" key="1">
    <citation type="submission" date="2014-11" db="EMBL/GenBank/DDBJ databases">
        <authorList>
            <person name="Otto D Thomas"/>
            <person name="Naeem Raeece"/>
        </authorList>
    </citation>
    <scope>NUCLEOTIDE SEQUENCE</scope>
</reference>
<dbReference type="AlphaFoldDB" id="A0A0G4FRV6"/>
<comment type="subcellular location">
    <subcellularLocation>
        <location evidence="1">Membrane</location>
        <topology evidence="1">Multi-pass membrane protein</topology>
    </subcellularLocation>
</comment>
<evidence type="ECO:0000256" key="8">
    <source>
        <dbReference type="SAM" id="Phobius"/>
    </source>
</evidence>
<dbReference type="InterPro" id="IPR044851">
    <property type="entry name" value="Wax_synthase"/>
</dbReference>
<feature type="transmembrane region" description="Helical" evidence="8">
    <location>
        <begin position="192"/>
        <end position="216"/>
    </location>
</feature>
<accession>A0A0G4FRV6</accession>
<dbReference type="PANTHER" id="PTHR31595">
    <property type="entry name" value="LONG-CHAIN-ALCOHOL O-FATTY-ACYLTRANSFERASE 3-RELATED"/>
    <property type="match status" value="1"/>
</dbReference>
<feature type="transmembrane region" description="Helical" evidence="8">
    <location>
        <begin position="6"/>
        <end position="23"/>
    </location>
</feature>
<organism evidence="10">
    <name type="scientific">Chromera velia CCMP2878</name>
    <dbReference type="NCBI Taxonomy" id="1169474"/>
    <lineage>
        <taxon>Eukaryota</taxon>
        <taxon>Sar</taxon>
        <taxon>Alveolata</taxon>
        <taxon>Colpodellida</taxon>
        <taxon>Chromeraceae</taxon>
        <taxon>Chromera</taxon>
    </lineage>
</organism>
<feature type="transmembrane region" description="Helical" evidence="8">
    <location>
        <begin position="326"/>
        <end position="344"/>
    </location>
</feature>